<protein>
    <recommendedName>
        <fullName evidence="1">ESAT-6-like protein</fullName>
    </recommendedName>
</protein>
<dbReference type="InterPro" id="IPR036689">
    <property type="entry name" value="ESAT-6-like_sf"/>
</dbReference>
<reference evidence="2 3" key="1">
    <citation type="submission" date="2019-07" db="EMBL/GenBank/DDBJ databases">
        <title>Whole genome shotgun sequence of Cellulomonas composti NBRC 100758.</title>
        <authorList>
            <person name="Hosoyama A."/>
            <person name="Uohara A."/>
            <person name="Ohji S."/>
            <person name="Ichikawa N."/>
        </authorList>
    </citation>
    <scope>NUCLEOTIDE SEQUENCE [LARGE SCALE GENOMIC DNA]</scope>
    <source>
        <strain evidence="2 3">NBRC 100758</strain>
    </source>
</reference>
<gene>
    <name evidence="2" type="ORF">CCO02nite_29780</name>
</gene>
<sequence>MAAEVSAADGALKQGADVVARTRGELQGELSSLEGKLAGIGSHWQGQGAVAFNQLMVRWRDDASKIVSALNEFEQNLLQSQSSYTASDDAQQSVFTRLSGRLG</sequence>
<dbReference type="RefSeq" id="WP_146843955.1">
    <property type="nucleotide sequence ID" value="NZ_BJWG01000017.1"/>
</dbReference>
<dbReference type="Gene3D" id="1.10.287.1060">
    <property type="entry name" value="ESAT-6-like"/>
    <property type="match status" value="1"/>
</dbReference>
<dbReference type="InterPro" id="IPR010310">
    <property type="entry name" value="T7SS_ESAT-6-like"/>
</dbReference>
<organism evidence="2 3">
    <name type="scientific">Cellulomonas composti</name>
    <dbReference type="NCBI Taxonomy" id="266130"/>
    <lineage>
        <taxon>Bacteria</taxon>
        <taxon>Bacillati</taxon>
        <taxon>Actinomycetota</taxon>
        <taxon>Actinomycetes</taxon>
        <taxon>Micrococcales</taxon>
        <taxon>Cellulomonadaceae</taxon>
        <taxon>Cellulomonas</taxon>
    </lineage>
</organism>
<dbReference type="Pfam" id="PF06013">
    <property type="entry name" value="WXG100"/>
    <property type="match status" value="1"/>
</dbReference>
<keyword evidence="3" id="KW-1185">Reference proteome</keyword>
<proteinExistence type="inferred from homology"/>
<dbReference type="AlphaFoldDB" id="A0A511JE81"/>
<evidence type="ECO:0000256" key="1">
    <source>
        <dbReference type="RuleBase" id="RU362001"/>
    </source>
</evidence>
<dbReference type="EMBL" id="BJWG01000017">
    <property type="protein sequence ID" value="GEL96320.1"/>
    <property type="molecule type" value="Genomic_DNA"/>
</dbReference>
<comment type="caution">
    <text evidence="2">The sequence shown here is derived from an EMBL/GenBank/DDBJ whole genome shotgun (WGS) entry which is preliminary data.</text>
</comment>
<dbReference type="OrthoDB" id="3253863at2"/>
<dbReference type="SUPFAM" id="SSF140453">
    <property type="entry name" value="EsxAB dimer-like"/>
    <property type="match status" value="1"/>
</dbReference>
<evidence type="ECO:0000313" key="3">
    <source>
        <dbReference type="Proteomes" id="UP000321720"/>
    </source>
</evidence>
<dbReference type="Proteomes" id="UP000321720">
    <property type="component" value="Unassembled WGS sequence"/>
</dbReference>
<evidence type="ECO:0000313" key="2">
    <source>
        <dbReference type="EMBL" id="GEL96320.1"/>
    </source>
</evidence>
<name>A0A511JE81_9CELL</name>
<dbReference type="NCBIfam" id="TIGR03930">
    <property type="entry name" value="WXG100_ESAT6"/>
    <property type="match status" value="1"/>
</dbReference>
<comment type="similarity">
    <text evidence="1">Belongs to the WXG100 family.</text>
</comment>
<accession>A0A511JE81</accession>